<evidence type="ECO:0000256" key="1">
    <source>
        <dbReference type="SAM" id="MobiDB-lite"/>
    </source>
</evidence>
<reference evidence="2" key="1">
    <citation type="submission" date="2021-02" db="EMBL/GenBank/DDBJ databases">
        <authorList>
            <person name="Nowell W R."/>
        </authorList>
    </citation>
    <scope>NUCLEOTIDE SEQUENCE</scope>
</reference>
<comment type="caution">
    <text evidence="2">The sequence shown here is derived from an EMBL/GenBank/DDBJ whole genome shotgun (WGS) entry which is preliminary data.</text>
</comment>
<name>A0A819Z0H1_9BILA</name>
<organism evidence="2 3">
    <name type="scientific">Rotaria sordida</name>
    <dbReference type="NCBI Taxonomy" id="392033"/>
    <lineage>
        <taxon>Eukaryota</taxon>
        <taxon>Metazoa</taxon>
        <taxon>Spiralia</taxon>
        <taxon>Gnathifera</taxon>
        <taxon>Rotifera</taxon>
        <taxon>Eurotatoria</taxon>
        <taxon>Bdelloidea</taxon>
        <taxon>Philodinida</taxon>
        <taxon>Philodinidae</taxon>
        <taxon>Rotaria</taxon>
    </lineage>
</organism>
<evidence type="ECO:0000313" key="2">
    <source>
        <dbReference type="EMBL" id="CAF4164838.1"/>
    </source>
</evidence>
<proteinExistence type="predicted"/>
<sequence length="257" mass="30269">MNPVTTAYHFFKKVRQHYNLKEENLLTDAENEKVSQLINFFEEIISSCNLIIEIEHTLDLSEDENTSEDDDENTSESEDGLEDFRRSNKCKYSLEQMQKIVDKSKKKMSFNSLKHHYTKLKNPTEVSRIRRYIAKGATDFEKYELIKDFVWKKFQLGTSKYLPIKDEDLKRWSLQKSKEIKLENFTAVHEWIRQFKISKNISSHKITQVVSSKYETDNNKIKEEGRDFEPNGTFGATVKKTLFQPENLLVQCTNSGK</sequence>
<evidence type="ECO:0000313" key="3">
    <source>
        <dbReference type="Proteomes" id="UP000663836"/>
    </source>
</evidence>
<feature type="region of interest" description="Disordered" evidence="1">
    <location>
        <begin position="61"/>
        <end position="83"/>
    </location>
</feature>
<evidence type="ECO:0008006" key="4">
    <source>
        <dbReference type="Google" id="ProtNLM"/>
    </source>
</evidence>
<dbReference type="EMBL" id="CAJOBD010011260">
    <property type="protein sequence ID" value="CAF4164838.1"/>
    <property type="molecule type" value="Genomic_DNA"/>
</dbReference>
<feature type="non-terminal residue" evidence="2">
    <location>
        <position position="1"/>
    </location>
</feature>
<dbReference type="Proteomes" id="UP000663836">
    <property type="component" value="Unassembled WGS sequence"/>
</dbReference>
<gene>
    <name evidence="2" type="ORF">JBS370_LOCUS34697</name>
</gene>
<accession>A0A819Z0H1</accession>
<feature type="compositionally biased region" description="Acidic residues" evidence="1">
    <location>
        <begin position="61"/>
        <end position="81"/>
    </location>
</feature>
<dbReference type="AlphaFoldDB" id="A0A819Z0H1"/>
<protein>
    <recommendedName>
        <fullName evidence="4">HTH CENPB-type domain-containing protein</fullName>
    </recommendedName>
</protein>